<keyword evidence="1" id="KW-0812">Transmembrane</keyword>
<dbReference type="AlphaFoldDB" id="A0A0A9HIK6"/>
<keyword evidence="1" id="KW-0472">Membrane</keyword>
<accession>A0A0A9HIK6</accession>
<reference evidence="2" key="2">
    <citation type="journal article" date="2015" name="Data Brief">
        <title>Shoot transcriptome of the giant reed, Arundo donax.</title>
        <authorList>
            <person name="Barrero R.A."/>
            <person name="Guerrero F.D."/>
            <person name="Moolhuijzen P."/>
            <person name="Goolsby J.A."/>
            <person name="Tidwell J."/>
            <person name="Bellgard S.E."/>
            <person name="Bellgard M.I."/>
        </authorList>
    </citation>
    <scope>NUCLEOTIDE SEQUENCE</scope>
    <source>
        <tissue evidence="2">Shoot tissue taken approximately 20 cm above the soil surface</tissue>
    </source>
</reference>
<name>A0A0A9HIK6_ARUDO</name>
<protein>
    <submittedName>
        <fullName evidence="2">Uncharacterized protein</fullName>
    </submittedName>
</protein>
<dbReference type="EMBL" id="GBRH01162272">
    <property type="protein sequence ID" value="JAE35624.1"/>
    <property type="molecule type" value="Transcribed_RNA"/>
</dbReference>
<evidence type="ECO:0000313" key="2">
    <source>
        <dbReference type="EMBL" id="JAE35624.1"/>
    </source>
</evidence>
<proteinExistence type="predicted"/>
<feature type="transmembrane region" description="Helical" evidence="1">
    <location>
        <begin position="12"/>
        <end position="35"/>
    </location>
</feature>
<reference evidence="2" key="1">
    <citation type="submission" date="2014-09" db="EMBL/GenBank/DDBJ databases">
        <authorList>
            <person name="Magalhaes I.L.F."/>
            <person name="Oliveira U."/>
            <person name="Santos F.R."/>
            <person name="Vidigal T.H.D.A."/>
            <person name="Brescovit A.D."/>
            <person name="Santos A.J."/>
        </authorList>
    </citation>
    <scope>NUCLEOTIDE SEQUENCE</scope>
    <source>
        <tissue evidence="2">Shoot tissue taken approximately 20 cm above the soil surface</tissue>
    </source>
</reference>
<evidence type="ECO:0000256" key="1">
    <source>
        <dbReference type="SAM" id="Phobius"/>
    </source>
</evidence>
<keyword evidence="1" id="KW-1133">Transmembrane helix</keyword>
<organism evidence="2">
    <name type="scientific">Arundo donax</name>
    <name type="common">Giant reed</name>
    <name type="synonym">Donax arundinaceus</name>
    <dbReference type="NCBI Taxonomy" id="35708"/>
    <lineage>
        <taxon>Eukaryota</taxon>
        <taxon>Viridiplantae</taxon>
        <taxon>Streptophyta</taxon>
        <taxon>Embryophyta</taxon>
        <taxon>Tracheophyta</taxon>
        <taxon>Spermatophyta</taxon>
        <taxon>Magnoliopsida</taxon>
        <taxon>Liliopsida</taxon>
        <taxon>Poales</taxon>
        <taxon>Poaceae</taxon>
        <taxon>PACMAD clade</taxon>
        <taxon>Arundinoideae</taxon>
        <taxon>Arundineae</taxon>
        <taxon>Arundo</taxon>
    </lineage>
</organism>
<sequence length="36" mass="4053">MARSNGHDESRFFLSSNISLLIAFRVLHAGVGCLFW</sequence>